<evidence type="ECO:0000313" key="7">
    <source>
        <dbReference type="Proteomes" id="UP000095237"/>
    </source>
</evidence>
<dbReference type="PANTHER" id="PTHR30455:SF2">
    <property type="entry name" value="TRANSCRIPTIONAL REPRESSOR NRDR"/>
    <property type="match status" value="1"/>
</dbReference>
<keyword evidence="1 4" id="KW-0547">Nucleotide-binding</keyword>
<proteinExistence type="predicted"/>
<evidence type="ECO:0000256" key="3">
    <source>
        <dbReference type="ARBA" id="ARBA00022840"/>
    </source>
</evidence>
<sequence>MAGLIISIIYASASQKIKDVTACYRTFPAVTKFSFVFGRKECKFCSLPTVLNIHQIMVVKSEPFDRKKIWAGISYRHRACRKRPILAETMNKIVGEYIMEILSRNIGEKILEKLWNIDLVAYIRFASVYRKFDDISHIYESIGKTEKRMYEKTKKIKNFYSVNYT</sequence>
<evidence type="ECO:0000256" key="2">
    <source>
        <dbReference type="ARBA" id="ARBA00022771"/>
    </source>
</evidence>
<dbReference type="Pfam" id="PF03477">
    <property type="entry name" value="ATP-cone"/>
    <property type="match status" value="1"/>
</dbReference>
<reference evidence="6 7" key="1">
    <citation type="submission" date="2015-11" db="EMBL/GenBank/DDBJ databases">
        <title>Evidence for parallel genomic evolution in an endosymbiosis of termite gut flagellates.</title>
        <authorList>
            <person name="Zheng H."/>
        </authorList>
    </citation>
    <scope>NUCLEOTIDE SEQUENCE [LARGE SCALE GENOMIC DNA]</scope>
    <source>
        <strain evidence="6 7">CET450</strain>
    </source>
</reference>
<dbReference type="GO" id="GO:0005524">
    <property type="term" value="F:ATP binding"/>
    <property type="evidence" value="ECO:0007669"/>
    <property type="project" value="UniProtKB-UniRule"/>
</dbReference>
<dbReference type="PANTHER" id="PTHR30455">
    <property type="entry name" value="TRANSCRIPTIONAL REPRESSOR NRDR"/>
    <property type="match status" value="1"/>
</dbReference>
<evidence type="ECO:0000313" key="6">
    <source>
        <dbReference type="EMBL" id="OEG69283.1"/>
    </source>
</evidence>
<dbReference type="Proteomes" id="UP000095237">
    <property type="component" value="Unassembled WGS sequence"/>
</dbReference>
<keyword evidence="7" id="KW-1185">Reference proteome</keyword>
<dbReference type="EMBL" id="LNVX01000775">
    <property type="protein sequence ID" value="OEG69283.1"/>
    <property type="molecule type" value="Genomic_DNA"/>
</dbReference>
<dbReference type="GO" id="GO:0045892">
    <property type="term" value="P:negative regulation of DNA-templated transcription"/>
    <property type="evidence" value="ECO:0007669"/>
    <property type="project" value="InterPro"/>
</dbReference>
<evidence type="ECO:0000256" key="1">
    <source>
        <dbReference type="ARBA" id="ARBA00022741"/>
    </source>
</evidence>
<comment type="caution">
    <text evidence="6">The sequence shown here is derived from an EMBL/GenBank/DDBJ whole genome shotgun (WGS) entry which is preliminary data.</text>
</comment>
<accession>A0A1E5IGK1</accession>
<dbReference type="AlphaFoldDB" id="A0A1E5IGK1"/>
<dbReference type="GO" id="GO:0008270">
    <property type="term" value="F:zinc ion binding"/>
    <property type="evidence" value="ECO:0007669"/>
    <property type="project" value="UniProtKB-KW"/>
</dbReference>
<name>A0A1E5IGK1_ENDTX</name>
<dbReference type="InterPro" id="IPR005144">
    <property type="entry name" value="ATP-cone_dom"/>
</dbReference>
<keyword evidence="2" id="KW-0862">Zinc</keyword>
<gene>
    <name evidence="6" type="ORF">ATZ36_10375</name>
</gene>
<evidence type="ECO:0000259" key="5">
    <source>
        <dbReference type="PROSITE" id="PS51161"/>
    </source>
</evidence>
<feature type="domain" description="ATP-cone" evidence="5">
    <location>
        <begin position="56"/>
        <end position="137"/>
    </location>
</feature>
<keyword evidence="2" id="KW-0863">Zinc-finger</keyword>
<keyword evidence="3 4" id="KW-0067">ATP-binding</keyword>
<dbReference type="InterPro" id="IPR003796">
    <property type="entry name" value="RNR_NrdR-like"/>
</dbReference>
<dbReference type="PROSITE" id="PS51161">
    <property type="entry name" value="ATP_CONE"/>
    <property type="match status" value="1"/>
</dbReference>
<organism evidence="6 7">
    <name type="scientific">Endomicrobium trichonymphae</name>
    <dbReference type="NCBI Taxonomy" id="1408204"/>
    <lineage>
        <taxon>Bacteria</taxon>
        <taxon>Pseudomonadati</taxon>
        <taxon>Elusimicrobiota</taxon>
        <taxon>Endomicrobiia</taxon>
        <taxon>Endomicrobiales</taxon>
        <taxon>Endomicrobiaceae</taxon>
        <taxon>Candidatus Endomicrobiellum</taxon>
    </lineage>
</organism>
<evidence type="ECO:0000256" key="4">
    <source>
        <dbReference type="PROSITE-ProRule" id="PRU00492"/>
    </source>
</evidence>
<protein>
    <recommendedName>
        <fullName evidence="5">ATP-cone domain-containing protein</fullName>
    </recommendedName>
</protein>
<keyword evidence="2" id="KW-0479">Metal-binding</keyword>